<keyword evidence="3" id="KW-1185">Reference proteome</keyword>
<dbReference type="PANTHER" id="PTHR47163">
    <property type="entry name" value="DDE_TNP_IS1595 DOMAIN-CONTAINING PROTEIN"/>
    <property type="match status" value="1"/>
</dbReference>
<dbReference type="InterPro" id="IPR013761">
    <property type="entry name" value="SAM/pointed_sf"/>
</dbReference>
<reference evidence="2" key="1">
    <citation type="journal article" date="2023" name="G3 (Bethesda)">
        <title>Whole genome assembly and annotation of the endangered Caribbean coral Acropora cervicornis.</title>
        <authorList>
            <person name="Selwyn J.D."/>
            <person name="Vollmer S.V."/>
        </authorList>
    </citation>
    <scope>NUCLEOTIDE SEQUENCE</scope>
    <source>
        <strain evidence="2">K2</strain>
    </source>
</reference>
<dbReference type="InterPro" id="IPR053164">
    <property type="entry name" value="IS1016-like_transposase"/>
</dbReference>
<organism evidence="2 3">
    <name type="scientific">Acropora cervicornis</name>
    <name type="common">Staghorn coral</name>
    <dbReference type="NCBI Taxonomy" id="6130"/>
    <lineage>
        <taxon>Eukaryota</taxon>
        <taxon>Metazoa</taxon>
        <taxon>Cnidaria</taxon>
        <taxon>Anthozoa</taxon>
        <taxon>Hexacorallia</taxon>
        <taxon>Scleractinia</taxon>
        <taxon>Astrocoeniina</taxon>
        <taxon>Acroporidae</taxon>
        <taxon>Acropora</taxon>
    </lineage>
</organism>
<dbReference type="Gene3D" id="1.10.150.50">
    <property type="entry name" value="Transcription Factor, Ets-1"/>
    <property type="match status" value="1"/>
</dbReference>
<feature type="region of interest" description="Disordered" evidence="1">
    <location>
        <begin position="91"/>
        <end position="123"/>
    </location>
</feature>
<accession>A0AAD9Q5Q5</accession>
<evidence type="ECO:0000256" key="1">
    <source>
        <dbReference type="SAM" id="MobiDB-lite"/>
    </source>
</evidence>
<dbReference type="AlphaFoldDB" id="A0AAD9Q5Q5"/>
<reference evidence="2" key="2">
    <citation type="journal article" date="2023" name="Science">
        <title>Genomic signatures of disease resistance in endangered staghorn corals.</title>
        <authorList>
            <person name="Vollmer S.V."/>
            <person name="Selwyn J.D."/>
            <person name="Despard B.A."/>
            <person name="Roesel C.L."/>
        </authorList>
    </citation>
    <scope>NUCLEOTIDE SEQUENCE</scope>
    <source>
        <strain evidence="2">K2</strain>
    </source>
</reference>
<dbReference type="PANTHER" id="PTHR47163:SF2">
    <property type="entry name" value="SI:DKEY-17M8.2"/>
    <property type="match status" value="1"/>
</dbReference>
<sequence>MAGLCREDVIHLSSTDLSRKLREVGLPSSLTDVLQEKEIKGSTLLMFCPEDIKYELEELSVEDRIHLRNILREIKKSDDLEFIGSRTLSRSPLAPKKSSDELSDSNTESNNKQMHETIPKIGSYKPLDLPSGFELSKQFGKKFPKLSIEKVIALTYAWAHSYTTTQAMHETSLDDETTSSETVIDWYNYCPEVCADRIMKHHVGPIGGPGSTVEIDQSKFRKRKYHRGRFIEGQWAFGGNCRETKACFLVPVERRDRDTLLPIIRAQILPGTRMMSNLWKS</sequence>
<dbReference type="Proteomes" id="UP001249851">
    <property type="component" value="Unassembled WGS sequence"/>
</dbReference>
<protein>
    <recommendedName>
        <fullName evidence="4">SAM domain-containing protein</fullName>
    </recommendedName>
</protein>
<gene>
    <name evidence="2" type="ORF">P5673_023205</name>
</gene>
<dbReference type="EMBL" id="JARQWQ010000064">
    <property type="protein sequence ID" value="KAK2555225.1"/>
    <property type="molecule type" value="Genomic_DNA"/>
</dbReference>
<evidence type="ECO:0000313" key="3">
    <source>
        <dbReference type="Proteomes" id="UP001249851"/>
    </source>
</evidence>
<comment type="caution">
    <text evidence="2">The sequence shown here is derived from an EMBL/GenBank/DDBJ whole genome shotgun (WGS) entry which is preliminary data.</text>
</comment>
<name>A0AAD9Q5Q5_ACRCE</name>
<proteinExistence type="predicted"/>
<evidence type="ECO:0008006" key="4">
    <source>
        <dbReference type="Google" id="ProtNLM"/>
    </source>
</evidence>
<evidence type="ECO:0000313" key="2">
    <source>
        <dbReference type="EMBL" id="KAK2555225.1"/>
    </source>
</evidence>